<proteinExistence type="predicted"/>
<dbReference type="Proteomes" id="UP000184089">
    <property type="component" value="Unassembled WGS sequence"/>
</dbReference>
<feature type="domain" description="DUF6870" evidence="2">
    <location>
        <begin position="12"/>
        <end position="82"/>
    </location>
</feature>
<gene>
    <name evidence="3" type="ORF">SAMN05444424_0523</name>
</gene>
<name>A0AAQ1MBI6_9FIRM</name>
<evidence type="ECO:0000313" key="3">
    <source>
        <dbReference type="EMBL" id="SHF74237.1"/>
    </source>
</evidence>
<comment type="caution">
    <text evidence="3">The sequence shown here is derived from an EMBL/GenBank/DDBJ whole genome shotgun (WGS) entry which is preliminary data.</text>
</comment>
<protein>
    <recommendedName>
        <fullName evidence="2">DUF6870 domain-containing protein</fullName>
    </recommendedName>
</protein>
<dbReference type="Pfam" id="PF21757">
    <property type="entry name" value="DUF6870"/>
    <property type="match status" value="1"/>
</dbReference>
<feature type="compositionally biased region" description="Basic and acidic residues" evidence="1">
    <location>
        <begin position="1"/>
        <end position="14"/>
    </location>
</feature>
<dbReference type="RefSeq" id="WP_052537632.1">
    <property type="nucleotide sequence ID" value="NZ_FQVY01000001.1"/>
</dbReference>
<dbReference type="AlphaFoldDB" id="A0AAQ1MBI6"/>
<evidence type="ECO:0000256" key="1">
    <source>
        <dbReference type="SAM" id="MobiDB-lite"/>
    </source>
</evidence>
<evidence type="ECO:0000259" key="2">
    <source>
        <dbReference type="Pfam" id="PF21757"/>
    </source>
</evidence>
<dbReference type="EMBL" id="FQVY01000001">
    <property type="protein sequence ID" value="SHF74237.1"/>
    <property type="molecule type" value="Genomic_DNA"/>
</dbReference>
<evidence type="ECO:0000313" key="4">
    <source>
        <dbReference type="Proteomes" id="UP000184089"/>
    </source>
</evidence>
<organism evidence="3 4">
    <name type="scientific">Bittarella massiliensis</name>
    <name type="common">ex Durand et al. 2017</name>
    <dbReference type="NCBI Taxonomy" id="1720313"/>
    <lineage>
        <taxon>Bacteria</taxon>
        <taxon>Bacillati</taxon>
        <taxon>Bacillota</taxon>
        <taxon>Clostridia</taxon>
        <taxon>Eubacteriales</taxon>
        <taxon>Oscillospiraceae</taxon>
        <taxon>Bittarella (ex Durand et al. 2017)</taxon>
    </lineage>
</organism>
<reference evidence="4" key="1">
    <citation type="submission" date="2016-11" db="EMBL/GenBank/DDBJ databases">
        <authorList>
            <person name="Jaros S."/>
            <person name="Januszkiewicz K."/>
            <person name="Wedrychowicz H."/>
        </authorList>
    </citation>
    <scope>NUCLEOTIDE SEQUENCE [LARGE SCALE GENOMIC DNA]</scope>
    <source>
        <strain evidence="4">DSM 4029</strain>
    </source>
</reference>
<feature type="region of interest" description="Disordered" evidence="1">
    <location>
        <begin position="1"/>
        <end position="21"/>
    </location>
</feature>
<dbReference type="InterPro" id="IPR049222">
    <property type="entry name" value="DUF6870"/>
</dbReference>
<accession>A0AAQ1MBI6</accession>
<sequence length="86" mass="10222">MRKVANDDLDKMNHQEVPVTDTEELADIRDVRIDPKSSKEEKLRSFLEQIKNPYRFRCGNHIVRVSFSETDRTLEDCLEDYFNSLM</sequence>